<dbReference type="PANTHER" id="PTHR23342:SF0">
    <property type="entry name" value="N-ACETYLGLUTAMATE SYNTHASE, MITOCHONDRIAL"/>
    <property type="match status" value="1"/>
</dbReference>
<evidence type="ECO:0000256" key="6">
    <source>
        <dbReference type="ARBA" id="ARBA00022777"/>
    </source>
</evidence>
<dbReference type="InterPro" id="IPR036393">
    <property type="entry name" value="AceGlu_kinase-like_sf"/>
</dbReference>
<dbReference type="EMBL" id="CP063849">
    <property type="protein sequence ID" value="QOY85150.1"/>
    <property type="molecule type" value="Genomic_DNA"/>
</dbReference>
<keyword evidence="2 9" id="KW-0055">Arginine biosynthesis</keyword>
<evidence type="ECO:0000256" key="1">
    <source>
        <dbReference type="ARBA" id="ARBA00004828"/>
    </source>
</evidence>
<dbReference type="KEGG" id="pfer:IRI77_20150"/>
<sequence length="260" mass="26380">MRVLVKLGGTLLDSLDSRAALAAQIAALPSTGVEAVVVHGGGKQMTRFLTERGVESRFVNGLRVTSPDVIDAVLKVFAGSVNKELVSSLVAAGAPAVGLSGIDGVLAEARQLNPELGAVGEIVQTNPAVLNALVEHGFIPVVACVAGDRQGGIYNVNADQMAVACAAGYEAARLLFLTDVDGVRAADGTTLPVLDVAGCQELIAQGVATGGMQAKLNSACAALAQGVGEVIIAPGSAPRVIERLLNGEVLGTRIVKEAQQ</sequence>
<protein>
    <recommendedName>
        <fullName evidence="9">Acetylglutamate kinase</fullName>
        <ecNumber evidence="9">2.7.2.8</ecNumber>
    </recommendedName>
    <alternativeName>
        <fullName evidence="9">N-acetyl-L-glutamate 5-phosphotransferase</fullName>
    </alternativeName>
    <alternativeName>
        <fullName evidence="9">NAG kinase</fullName>
        <shortName evidence="9">NAGK</shortName>
    </alternativeName>
</protein>
<dbReference type="EC" id="2.7.2.8" evidence="9"/>
<evidence type="ECO:0000256" key="5">
    <source>
        <dbReference type="ARBA" id="ARBA00022741"/>
    </source>
</evidence>
<dbReference type="AlphaFoldDB" id="A0A7S7SIP0"/>
<dbReference type="Gene3D" id="3.40.1160.10">
    <property type="entry name" value="Acetylglutamate kinase-like"/>
    <property type="match status" value="1"/>
</dbReference>
<proteinExistence type="inferred from homology"/>
<dbReference type="CDD" id="cd04238">
    <property type="entry name" value="AAK_NAGK-like"/>
    <property type="match status" value="1"/>
</dbReference>
<comment type="similarity">
    <text evidence="9">Belongs to the acetylglutamate kinase family. ArgB subfamily.</text>
</comment>
<dbReference type="GO" id="GO:0005524">
    <property type="term" value="F:ATP binding"/>
    <property type="evidence" value="ECO:0007669"/>
    <property type="project" value="UniProtKB-UniRule"/>
</dbReference>
<dbReference type="PANTHER" id="PTHR23342">
    <property type="entry name" value="N-ACETYLGLUTAMATE SYNTHASE"/>
    <property type="match status" value="1"/>
</dbReference>
<organism evidence="11 12">
    <name type="scientific">Paludibaculum fermentans</name>
    <dbReference type="NCBI Taxonomy" id="1473598"/>
    <lineage>
        <taxon>Bacteria</taxon>
        <taxon>Pseudomonadati</taxon>
        <taxon>Acidobacteriota</taxon>
        <taxon>Terriglobia</taxon>
        <taxon>Bryobacterales</taxon>
        <taxon>Bryobacteraceae</taxon>
        <taxon>Paludibaculum</taxon>
    </lineage>
</organism>
<dbReference type="Proteomes" id="UP000593892">
    <property type="component" value="Chromosome"/>
</dbReference>
<dbReference type="UniPathway" id="UPA00068">
    <property type="reaction ID" value="UER00107"/>
</dbReference>
<dbReference type="GO" id="GO:0042450">
    <property type="term" value="P:L-arginine biosynthetic process via ornithine"/>
    <property type="evidence" value="ECO:0007669"/>
    <property type="project" value="UniProtKB-UniRule"/>
</dbReference>
<feature type="binding site" evidence="9">
    <location>
        <position position="63"/>
    </location>
    <ligand>
        <name>substrate</name>
    </ligand>
</feature>
<keyword evidence="7 9" id="KW-0067">ATP-binding</keyword>
<feature type="binding site" evidence="9">
    <location>
        <position position="155"/>
    </location>
    <ligand>
        <name>substrate</name>
    </ligand>
</feature>
<gene>
    <name evidence="9 11" type="primary">argB</name>
    <name evidence="11" type="ORF">IRI77_20150</name>
</gene>
<dbReference type="GO" id="GO:0005737">
    <property type="term" value="C:cytoplasm"/>
    <property type="evidence" value="ECO:0007669"/>
    <property type="project" value="UniProtKB-SubCell"/>
</dbReference>
<keyword evidence="6 9" id="KW-0418">Kinase</keyword>
<dbReference type="NCBIfam" id="TIGR00761">
    <property type="entry name" value="argB"/>
    <property type="match status" value="1"/>
</dbReference>
<comment type="catalytic activity">
    <reaction evidence="8 9">
        <text>N-acetyl-L-glutamate + ATP = N-acetyl-L-glutamyl 5-phosphate + ADP</text>
        <dbReference type="Rhea" id="RHEA:14629"/>
        <dbReference type="ChEBI" id="CHEBI:30616"/>
        <dbReference type="ChEBI" id="CHEBI:44337"/>
        <dbReference type="ChEBI" id="CHEBI:57936"/>
        <dbReference type="ChEBI" id="CHEBI:456216"/>
        <dbReference type="EC" id="2.7.2.8"/>
    </reaction>
</comment>
<evidence type="ECO:0000256" key="8">
    <source>
        <dbReference type="ARBA" id="ARBA00048141"/>
    </source>
</evidence>
<evidence type="ECO:0000256" key="9">
    <source>
        <dbReference type="HAMAP-Rule" id="MF_00082"/>
    </source>
</evidence>
<keyword evidence="5 9" id="KW-0547">Nucleotide-binding</keyword>
<feature type="site" description="Transition state stabilizer" evidence="9">
    <location>
        <position position="6"/>
    </location>
</feature>
<evidence type="ECO:0000256" key="4">
    <source>
        <dbReference type="ARBA" id="ARBA00022679"/>
    </source>
</evidence>
<accession>A0A7S7SIP0</accession>
<keyword evidence="9" id="KW-0963">Cytoplasm</keyword>
<comment type="pathway">
    <text evidence="1 9">Amino-acid biosynthesis; L-arginine biosynthesis; N(2)-acetyl-L-ornithine from L-glutamate: step 2/4.</text>
</comment>
<feature type="site" description="Transition state stabilizer" evidence="9">
    <location>
        <position position="215"/>
    </location>
</feature>
<evidence type="ECO:0000313" key="12">
    <source>
        <dbReference type="Proteomes" id="UP000593892"/>
    </source>
</evidence>
<keyword evidence="4 9" id="KW-0808">Transferase</keyword>
<dbReference type="InterPro" id="IPR037528">
    <property type="entry name" value="ArgB"/>
</dbReference>
<dbReference type="PRINTS" id="PR00474">
    <property type="entry name" value="GLU5KINASE"/>
</dbReference>
<dbReference type="InterPro" id="IPR001048">
    <property type="entry name" value="Asp/Glu/Uridylate_kinase"/>
</dbReference>
<keyword evidence="3 9" id="KW-0028">Amino-acid biosynthesis</keyword>
<evidence type="ECO:0000256" key="2">
    <source>
        <dbReference type="ARBA" id="ARBA00022571"/>
    </source>
</evidence>
<evidence type="ECO:0000256" key="7">
    <source>
        <dbReference type="ARBA" id="ARBA00022840"/>
    </source>
</evidence>
<reference evidence="11 12" key="1">
    <citation type="submission" date="2020-10" db="EMBL/GenBank/DDBJ databases">
        <title>Complete genome sequence of Paludibaculum fermentans P105T, a facultatively anaerobic acidobacterium capable of dissimilatory Fe(III) reduction.</title>
        <authorList>
            <person name="Dedysh S.N."/>
            <person name="Beletsky A.V."/>
            <person name="Kulichevskaya I.S."/>
            <person name="Mardanov A.V."/>
            <person name="Ravin N.V."/>
        </authorList>
    </citation>
    <scope>NUCLEOTIDE SEQUENCE [LARGE SCALE GENOMIC DNA]</scope>
    <source>
        <strain evidence="11 12">P105</strain>
    </source>
</reference>
<dbReference type="RefSeq" id="WP_194446820.1">
    <property type="nucleotide sequence ID" value="NZ_CP063849.1"/>
</dbReference>
<evidence type="ECO:0000313" key="11">
    <source>
        <dbReference type="EMBL" id="QOY85150.1"/>
    </source>
</evidence>
<dbReference type="Pfam" id="PF00696">
    <property type="entry name" value="AA_kinase"/>
    <property type="match status" value="1"/>
</dbReference>
<dbReference type="InterPro" id="IPR004662">
    <property type="entry name" value="AcgluKinase_fam"/>
</dbReference>
<evidence type="ECO:0000259" key="10">
    <source>
        <dbReference type="Pfam" id="PF00696"/>
    </source>
</evidence>
<comment type="function">
    <text evidence="9">Catalyzes the ATP-dependent phosphorylation of N-acetyl-L-glutamate.</text>
</comment>
<dbReference type="PIRSF" id="PIRSF000728">
    <property type="entry name" value="NAGK"/>
    <property type="match status" value="1"/>
</dbReference>
<dbReference type="GO" id="GO:0003991">
    <property type="term" value="F:acetylglutamate kinase activity"/>
    <property type="evidence" value="ECO:0007669"/>
    <property type="project" value="UniProtKB-UniRule"/>
</dbReference>
<keyword evidence="12" id="KW-1185">Reference proteome</keyword>
<feature type="domain" description="Aspartate/glutamate/uridylate kinase" evidence="10">
    <location>
        <begin position="1"/>
        <end position="233"/>
    </location>
</feature>
<dbReference type="HAMAP" id="MF_00082">
    <property type="entry name" value="ArgB"/>
    <property type="match status" value="1"/>
</dbReference>
<feature type="binding site" evidence="9">
    <location>
        <begin position="41"/>
        <end position="42"/>
    </location>
    <ligand>
        <name>substrate</name>
    </ligand>
</feature>
<evidence type="ECO:0000256" key="3">
    <source>
        <dbReference type="ARBA" id="ARBA00022605"/>
    </source>
</evidence>
<dbReference type="InterPro" id="IPR001057">
    <property type="entry name" value="Glu/AcGlu_kinase"/>
</dbReference>
<dbReference type="SUPFAM" id="SSF53633">
    <property type="entry name" value="Carbamate kinase-like"/>
    <property type="match status" value="1"/>
</dbReference>
<name>A0A7S7SIP0_PALFE</name>
<comment type="subcellular location">
    <subcellularLocation>
        <location evidence="9">Cytoplasm</location>
    </subcellularLocation>
</comment>